<name>A0A6V7WVR3_MELEN</name>
<comment type="caution">
    <text evidence="1">The sequence shown here is derived from an EMBL/GenBank/DDBJ whole genome shotgun (WGS) entry which is preliminary data.</text>
</comment>
<reference evidence="1 2" key="1">
    <citation type="submission" date="2020-08" db="EMBL/GenBank/DDBJ databases">
        <authorList>
            <person name="Koutsovoulos G."/>
            <person name="Danchin GJ E."/>
        </authorList>
    </citation>
    <scope>NUCLEOTIDE SEQUENCE [LARGE SCALE GENOMIC DNA]</scope>
</reference>
<dbReference type="AlphaFoldDB" id="A0A6V7WVR3"/>
<accession>A0A6V7WVR3</accession>
<dbReference type="EMBL" id="CAJEWN010000850">
    <property type="protein sequence ID" value="CAD2191032.1"/>
    <property type="molecule type" value="Genomic_DNA"/>
</dbReference>
<evidence type="ECO:0000313" key="2">
    <source>
        <dbReference type="Proteomes" id="UP000580250"/>
    </source>
</evidence>
<protein>
    <submittedName>
        <fullName evidence="1">Uncharacterized protein</fullName>
    </submittedName>
</protein>
<proteinExistence type="predicted"/>
<sequence>MRQGDIRFGTGDALLRPVQLRPRHLWLNHLRLAPILTLAVPPLAAMKFSAILENPNLHYFSYIVSIIQ</sequence>
<organism evidence="1 2">
    <name type="scientific">Meloidogyne enterolobii</name>
    <name type="common">Root-knot nematode worm</name>
    <name type="synonym">Meloidogyne mayaguensis</name>
    <dbReference type="NCBI Taxonomy" id="390850"/>
    <lineage>
        <taxon>Eukaryota</taxon>
        <taxon>Metazoa</taxon>
        <taxon>Ecdysozoa</taxon>
        <taxon>Nematoda</taxon>
        <taxon>Chromadorea</taxon>
        <taxon>Rhabditida</taxon>
        <taxon>Tylenchina</taxon>
        <taxon>Tylenchomorpha</taxon>
        <taxon>Tylenchoidea</taxon>
        <taxon>Meloidogynidae</taxon>
        <taxon>Meloidogyninae</taxon>
        <taxon>Meloidogyne</taxon>
    </lineage>
</organism>
<evidence type="ECO:0000313" key="1">
    <source>
        <dbReference type="EMBL" id="CAD2191032.1"/>
    </source>
</evidence>
<dbReference type="Proteomes" id="UP000580250">
    <property type="component" value="Unassembled WGS sequence"/>
</dbReference>
<gene>
    <name evidence="1" type="ORF">MENT_LOCUS43857</name>
</gene>